<evidence type="ECO:0000256" key="7">
    <source>
        <dbReference type="ARBA" id="ARBA00022884"/>
    </source>
</evidence>
<dbReference type="SUPFAM" id="SSF54211">
    <property type="entry name" value="Ribosomal protein S5 domain 2-like"/>
    <property type="match status" value="1"/>
</dbReference>
<evidence type="ECO:0000259" key="10">
    <source>
        <dbReference type="Pfam" id="PF03725"/>
    </source>
</evidence>
<dbReference type="InterPro" id="IPR027408">
    <property type="entry name" value="PNPase/RNase_PH_dom_sf"/>
</dbReference>
<dbReference type="GO" id="GO:0004527">
    <property type="term" value="F:exonuclease activity"/>
    <property type="evidence" value="ECO:0007669"/>
    <property type="project" value="UniProtKB-KW"/>
</dbReference>
<evidence type="ECO:0000256" key="1">
    <source>
        <dbReference type="ARBA" id="ARBA00004123"/>
    </source>
</evidence>
<keyword evidence="12" id="KW-1185">Reference proteome</keyword>
<dbReference type="InterPro" id="IPR015847">
    <property type="entry name" value="ExoRNase_PH_dom2"/>
</dbReference>
<keyword evidence="11" id="KW-0378">Hydrolase</keyword>
<evidence type="ECO:0000313" key="12">
    <source>
        <dbReference type="Proteomes" id="UP001472866"/>
    </source>
</evidence>
<name>A0AAX4PFS9_9CHLO</name>
<keyword evidence="11" id="KW-0269">Exonuclease</keyword>
<keyword evidence="5" id="KW-0698">rRNA processing</keyword>
<feature type="domain" description="Exoribonuclease phosphorolytic" evidence="9">
    <location>
        <begin position="17"/>
        <end position="154"/>
    </location>
</feature>
<organism evidence="11 12">
    <name type="scientific">Chloropicon roscoffensis</name>
    <dbReference type="NCBI Taxonomy" id="1461544"/>
    <lineage>
        <taxon>Eukaryota</taxon>
        <taxon>Viridiplantae</taxon>
        <taxon>Chlorophyta</taxon>
        <taxon>Chloropicophyceae</taxon>
        <taxon>Chloropicales</taxon>
        <taxon>Chloropicaceae</taxon>
        <taxon>Chloropicon</taxon>
    </lineage>
</organism>
<dbReference type="Gene3D" id="3.30.230.70">
    <property type="entry name" value="GHMP Kinase, N-terminal domain"/>
    <property type="match status" value="1"/>
</dbReference>
<evidence type="ECO:0000313" key="11">
    <source>
        <dbReference type="EMBL" id="WZN64701.1"/>
    </source>
</evidence>
<evidence type="ECO:0000256" key="2">
    <source>
        <dbReference type="ARBA" id="ARBA00004496"/>
    </source>
</evidence>
<dbReference type="GO" id="GO:0016075">
    <property type="term" value="P:rRNA catabolic process"/>
    <property type="evidence" value="ECO:0007669"/>
    <property type="project" value="TreeGrafter"/>
</dbReference>
<dbReference type="SUPFAM" id="SSF55666">
    <property type="entry name" value="Ribonuclease PH domain 2-like"/>
    <property type="match status" value="1"/>
</dbReference>
<dbReference type="GO" id="GO:0071028">
    <property type="term" value="P:nuclear mRNA surveillance"/>
    <property type="evidence" value="ECO:0007669"/>
    <property type="project" value="TreeGrafter"/>
</dbReference>
<proteinExistence type="inferred from homology"/>
<dbReference type="Pfam" id="PF03725">
    <property type="entry name" value="RNase_PH_C"/>
    <property type="match status" value="1"/>
</dbReference>
<dbReference type="GO" id="GO:0000176">
    <property type="term" value="C:nuclear exosome (RNase complex)"/>
    <property type="evidence" value="ECO:0007669"/>
    <property type="project" value="TreeGrafter"/>
</dbReference>
<keyword evidence="8" id="KW-0539">Nucleus</keyword>
<dbReference type="Proteomes" id="UP001472866">
    <property type="component" value="Chromosome 10"/>
</dbReference>
<evidence type="ECO:0000256" key="4">
    <source>
        <dbReference type="ARBA" id="ARBA00022490"/>
    </source>
</evidence>
<protein>
    <submittedName>
        <fullName evidence="11">Exosome complex exonuclease</fullName>
    </submittedName>
</protein>
<dbReference type="InterPro" id="IPR001247">
    <property type="entry name" value="ExoRNase_PH_dom1"/>
</dbReference>
<dbReference type="InterPro" id="IPR020568">
    <property type="entry name" value="Ribosomal_Su5_D2-typ_SF"/>
</dbReference>
<dbReference type="CDD" id="cd11371">
    <property type="entry name" value="RNase_PH_MTR3"/>
    <property type="match status" value="1"/>
</dbReference>
<dbReference type="InterPro" id="IPR036345">
    <property type="entry name" value="ExoRNase_PH_dom2_sf"/>
</dbReference>
<dbReference type="Pfam" id="PF01138">
    <property type="entry name" value="RNase_PH"/>
    <property type="match status" value="1"/>
</dbReference>
<dbReference type="GO" id="GO:0003723">
    <property type="term" value="F:RNA binding"/>
    <property type="evidence" value="ECO:0007669"/>
    <property type="project" value="UniProtKB-KW"/>
</dbReference>
<dbReference type="GO" id="GO:0000177">
    <property type="term" value="C:cytoplasmic exosome (RNase complex)"/>
    <property type="evidence" value="ECO:0007669"/>
    <property type="project" value="TreeGrafter"/>
</dbReference>
<dbReference type="PANTHER" id="PTHR11953:SF2">
    <property type="entry name" value="EXOSOME COMPLEX COMPONENT MTR3"/>
    <property type="match status" value="1"/>
</dbReference>
<accession>A0AAX4PFS9</accession>
<dbReference type="GO" id="GO:0071051">
    <property type="term" value="P:poly(A)-dependent snoRNA 3'-end processing"/>
    <property type="evidence" value="ECO:0007669"/>
    <property type="project" value="TreeGrafter"/>
</dbReference>
<evidence type="ECO:0000256" key="5">
    <source>
        <dbReference type="ARBA" id="ARBA00022552"/>
    </source>
</evidence>
<dbReference type="InterPro" id="IPR050080">
    <property type="entry name" value="RNase_PH"/>
</dbReference>
<feature type="domain" description="Exoribonuclease phosphorolytic" evidence="10">
    <location>
        <begin position="158"/>
        <end position="217"/>
    </location>
</feature>
<evidence type="ECO:0000256" key="3">
    <source>
        <dbReference type="ARBA" id="ARBA00006678"/>
    </source>
</evidence>
<dbReference type="GO" id="GO:0006364">
    <property type="term" value="P:rRNA processing"/>
    <property type="evidence" value="ECO:0007669"/>
    <property type="project" value="UniProtKB-KW"/>
</dbReference>
<dbReference type="GO" id="GO:0005730">
    <property type="term" value="C:nucleolus"/>
    <property type="evidence" value="ECO:0007669"/>
    <property type="project" value="TreeGrafter"/>
</dbReference>
<comment type="subcellular location">
    <subcellularLocation>
        <location evidence="2">Cytoplasm</location>
    </subcellularLocation>
    <subcellularLocation>
        <location evidence="1">Nucleus</location>
    </subcellularLocation>
</comment>
<dbReference type="PANTHER" id="PTHR11953">
    <property type="entry name" value="EXOSOME COMPLEX COMPONENT"/>
    <property type="match status" value="1"/>
</dbReference>
<evidence type="ECO:0000259" key="9">
    <source>
        <dbReference type="Pfam" id="PF01138"/>
    </source>
</evidence>
<keyword evidence="7" id="KW-0694">RNA-binding</keyword>
<keyword evidence="4" id="KW-0963">Cytoplasm</keyword>
<reference evidence="11 12" key="1">
    <citation type="submission" date="2024-03" db="EMBL/GenBank/DDBJ databases">
        <title>Complete genome sequence of the green alga Chloropicon roscoffensis RCC1871.</title>
        <authorList>
            <person name="Lemieux C."/>
            <person name="Pombert J.-F."/>
            <person name="Otis C."/>
            <person name="Turmel M."/>
        </authorList>
    </citation>
    <scope>NUCLEOTIDE SEQUENCE [LARGE SCALE GENOMIC DNA]</scope>
    <source>
        <strain evidence="11 12">RCC1871</strain>
    </source>
</reference>
<comment type="similarity">
    <text evidence="3">Belongs to the RNase PH family.</text>
</comment>
<dbReference type="GO" id="GO:0034475">
    <property type="term" value="P:U4 snRNA 3'-end processing"/>
    <property type="evidence" value="ECO:0007669"/>
    <property type="project" value="TreeGrafter"/>
</dbReference>
<evidence type="ECO:0000256" key="8">
    <source>
        <dbReference type="ARBA" id="ARBA00023242"/>
    </source>
</evidence>
<keyword evidence="6" id="KW-0271">Exosome</keyword>
<keyword evidence="11" id="KW-0540">Nuclease</keyword>
<evidence type="ECO:0000256" key="6">
    <source>
        <dbReference type="ARBA" id="ARBA00022835"/>
    </source>
</evidence>
<dbReference type="AlphaFoldDB" id="A0AAX4PFS9"/>
<gene>
    <name evidence="11" type="ORF">HKI87_10g62580</name>
</gene>
<sequence>MTVDADGPRPDGRMAAECRPTFLRTSAVTSGATGSAYGEFARTRVVVSVFGPRPRDRGAGGSNDPHGMDLDCHVHLPFEAEEEPTSTTSAGPDRAEKEVLLAAKLRQSLLPSIDQDKLAKTCVEVQCTILESDGSDVGPAVMCASFALATSGIPLYGLVTYCTVGLHDGRVLLDPTGGELEACDAEVSVAYLGSRGQVSFLDASGDWSGRSMTECVDTCVEGCRKMQVLVRGALLNSRKE</sequence>
<dbReference type="EMBL" id="CP151510">
    <property type="protein sequence ID" value="WZN64701.1"/>
    <property type="molecule type" value="Genomic_DNA"/>
</dbReference>